<evidence type="ECO:0000256" key="5">
    <source>
        <dbReference type="ARBA" id="ARBA00017893"/>
    </source>
</evidence>
<keyword evidence="11" id="KW-0862">Zinc</keyword>
<dbReference type="FunFam" id="3.40.50.300:FF:000593">
    <property type="entry name" value="DNA repair protein RAD50"/>
    <property type="match status" value="1"/>
</dbReference>
<dbReference type="Pfam" id="PF13476">
    <property type="entry name" value="AAA_23"/>
    <property type="match status" value="1"/>
</dbReference>
<dbReference type="GO" id="GO:0000725">
    <property type="term" value="P:recombinational repair"/>
    <property type="evidence" value="ECO:0007669"/>
    <property type="project" value="UniProtKB-ARBA"/>
</dbReference>
<evidence type="ECO:0000256" key="17">
    <source>
        <dbReference type="ARBA" id="ARBA00023254"/>
    </source>
</evidence>
<dbReference type="PANTHER" id="PTHR18867:SF12">
    <property type="entry name" value="DNA REPAIR PROTEIN RAD50"/>
    <property type="match status" value="1"/>
</dbReference>
<feature type="domain" description="Rad50/SbcC-type AAA" evidence="20">
    <location>
        <begin position="20"/>
        <end position="254"/>
    </location>
</feature>
<keyword evidence="6" id="KW-0158">Chromosome</keyword>
<keyword evidence="21" id="KW-0238">DNA-binding</keyword>
<evidence type="ECO:0000256" key="11">
    <source>
        <dbReference type="ARBA" id="ARBA00022833"/>
    </source>
</evidence>
<feature type="coiled-coil region" evidence="19">
    <location>
        <begin position="201"/>
        <end position="353"/>
    </location>
</feature>
<dbReference type="PANTHER" id="PTHR18867">
    <property type="entry name" value="RAD50"/>
    <property type="match status" value="1"/>
</dbReference>
<comment type="subcellular location">
    <subcellularLocation>
        <location evidence="3">Chromosome</location>
    </subcellularLocation>
    <subcellularLocation>
        <location evidence="2">Nucleus</location>
    </subcellularLocation>
</comment>
<proteinExistence type="inferred from homology"/>
<evidence type="ECO:0000256" key="6">
    <source>
        <dbReference type="ARBA" id="ARBA00022454"/>
    </source>
</evidence>
<evidence type="ECO:0000313" key="22">
    <source>
        <dbReference type="Proteomes" id="UP001360560"/>
    </source>
</evidence>
<evidence type="ECO:0000256" key="14">
    <source>
        <dbReference type="ARBA" id="ARBA00023054"/>
    </source>
</evidence>
<keyword evidence="7" id="KW-0479">Metal-binding</keyword>
<keyword evidence="17" id="KW-0469">Meiosis</keyword>
<dbReference type="EMBL" id="BTFZ01000013">
    <property type="protein sequence ID" value="GMM38060.1"/>
    <property type="molecule type" value="Genomic_DNA"/>
</dbReference>
<dbReference type="RefSeq" id="XP_064855056.1">
    <property type="nucleotide sequence ID" value="XM_064998984.1"/>
</dbReference>
<keyword evidence="12" id="KW-0067">ATP-binding</keyword>
<comment type="cofactor">
    <cofactor evidence="1">
        <name>Zn(2+)</name>
        <dbReference type="ChEBI" id="CHEBI:29105"/>
    </cofactor>
</comment>
<accession>A0AAV5QV41</accession>
<comment type="caution">
    <text evidence="21">The sequence shown here is derived from an EMBL/GenBank/DDBJ whole genome shotgun (WGS) entry which is preliminary data.</text>
</comment>
<dbReference type="GO" id="GO:0000794">
    <property type="term" value="C:condensed nuclear chromosome"/>
    <property type="evidence" value="ECO:0007669"/>
    <property type="project" value="TreeGrafter"/>
</dbReference>
<dbReference type="SUPFAM" id="SSF52540">
    <property type="entry name" value="P-loop containing nucleoside triphosphate hydrolases"/>
    <property type="match status" value="2"/>
</dbReference>
<evidence type="ECO:0000256" key="16">
    <source>
        <dbReference type="ARBA" id="ARBA00023242"/>
    </source>
</evidence>
<dbReference type="GO" id="GO:0030870">
    <property type="term" value="C:Mre11 complex"/>
    <property type="evidence" value="ECO:0007669"/>
    <property type="project" value="InterPro"/>
</dbReference>
<dbReference type="GO" id="GO:0051880">
    <property type="term" value="F:G-quadruplex DNA binding"/>
    <property type="evidence" value="ECO:0007669"/>
    <property type="project" value="TreeGrafter"/>
</dbReference>
<dbReference type="GO" id="GO:0006303">
    <property type="term" value="P:double-strand break repair via nonhomologous end joining"/>
    <property type="evidence" value="ECO:0007669"/>
    <property type="project" value="UniProtKB-ARBA"/>
</dbReference>
<evidence type="ECO:0000313" key="21">
    <source>
        <dbReference type="EMBL" id="GMM38060.1"/>
    </source>
</evidence>
<gene>
    <name evidence="21" type="ORF">DASC09_053850</name>
</gene>
<comment type="similarity">
    <text evidence="4">Belongs to the SMC family. RAD50 subfamily.</text>
</comment>
<keyword evidence="9" id="KW-0227">DNA damage</keyword>
<evidence type="ECO:0000256" key="2">
    <source>
        <dbReference type="ARBA" id="ARBA00004123"/>
    </source>
</evidence>
<dbReference type="GO" id="GO:0007127">
    <property type="term" value="P:meiosis I"/>
    <property type="evidence" value="ECO:0007669"/>
    <property type="project" value="UniProtKB-ARBA"/>
</dbReference>
<feature type="coiled-coil region" evidence="19">
    <location>
        <begin position="863"/>
        <end position="1086"/>
    </location>
</feature>
<keyword evidence="22" id="KW-1185">Reference proteome</keyword>
<dbReference type="GO" id="GO:0043047">
    <property type="term" value="F:single-stranded telomeric DNA binding"/>
    <property type="evidence" value="ECO:0007669"/>
    <property type="project" value="TreeGrafter"/>
</dbReference>
<dbReference type="GO" id="GO:0005524">
    <property type="term" value="F:ATP binding"/>
    <property type="evidence" value="ECO:0007669"/>
    <property type="project" value="UniProtKB-KW"/>
</dbReference>
<feature type="coiled-coil region" evidence="19">
    <location>
        <begin position="652"/>
        <end position="679"/>
    </location>
</feature>
<evidence type="ECO:0000259" key="20">
    <source>
        <dbReference type="Pfam" id="PF13476"/>
    </source>
</evidence>
<evidence type="ECO:0000256" key="3">
    <source>
        <dbReference type="ARBA" id="ARBA00004286"/>
    </source>
</evidence>
<reference evidence="21 22" key="1">
    <citation type="journal article" date="2023" name="Elife">
        <title>Identification of key yeast species and microbe-microbe interactions impacting larval growth of Drosophila in the wild.</title>
        <authorList>
            <person name="Mure A."/>
            <person name="Sugiura Y."/>
            <person name="Maeda R."/>
            <person name="Honda K."/>
            <person name="Sakurai N."/>
            <person name="Takahashi Y."/>
            <person name="Watada M."/>
            <person name="Katoh T."/>
            <person name="Gotoh A."/>
            <person name="Gotoh Y."/>
            <person name="Taniguchi I."/>
            <person name="Nakamura K."/>
            <person name="Hayashi T."/>
            <person name="Katayama T."/>
            <person name="Uemura T."/>
            <person name="Hattori Y."/>
        </authorList>
    </citation>
    <scope>NUCLEOTIDE SEQUENCE [LARGE SCALE GENOMIC DNA]</scope>
    <source>
        <strain evidence="21 22">SC-9</strain>
    </source>
</reference>
<dbReference type="InterPro" id="IPR038729">
    <property type="entry name" value="Rad50/SbcC_AAA"/>
</dbReference>
<dbReference type="GO" id="GO:0016887">
    <property type="term" value="F:ATP hydrolysis activity"/>
    <property type="evidence" value="ECO:0007669"/>
    <property type="project" value="InterPro"/>
</dbReference>
<dbReference type="GO" id="GO:0070192">
    <property type="term" value="P:chromosome organization involved in meiotic cell cycle"/>
    <property type="evidence" value="ECO:0007669"/>
    <property type="project" value="TreeGrafter"/>
</dbReference>
<dbReference type="GO" id="GO:0000722">
    <property type="term" value="P:telomere maintenance via recombination"/>
    <property type="evidence" value="ECO:0007669"/>
    <property type="project" value="TreeGrafter"/>
</dbReference>
<protein>
    <recommendedName>
        <fullName evidence="5">DNA repair protein RAD50</fullName>
    </recommendedName>
</protein>
<evidence type="ECO:0000256" key="15">
    <source>
        <dbReference type="ARBA" id="ARBA00023204"/>
    </source>
</evidence>
<organism evidence="21 22">
    <name type="scientific">Saccharomycopsis crataegensis</name>
    <dbReference type="NCBI Taxonomy" id="43959"/>
    <lineage>
        <taxon>Eukaryota</taxon>
        <taxon>Fungi</taxon>
        <taxon>Dikarya</taxon>
        <taxon>Ascomycota</taxon>
        <taxon>Saccharomycotina</taxon>
        <taxon>Saccharomycetes</taxon>
        <taxon>Saccharomycopsidaceae</taxon>
        <taxon>Saccharomycopsis</taxon>
    </lineage>
</organism>
<feature type="coiled-coil region" evidence="19">
    <location>
        <begin position="506"/>
        <end position="540"/>
    </location>
</feature>
<feature type="coiled-coil region" evidence="19">
    <location>
        <begin position="586"/>
        <end position="620"/>
    </location>
</feature>
<evidence type="ECO:0000256" key="10">
    <source>
        <dbReference type="ARBA" id="ARBA00022801"/>
    </source>
</evidence>
<keyword evidence="13" id="KW-0460">Magnesium</keyword>
<keyword evidence="16" id="KW-0539">Nucleus</keyword>
<feature type="coiled-coil region" evidence="19">
    <location>
        <begin position="750"/>
        <end position="832"/>
    </location>
</feature>
<dbReference type="Gene3D" id="1.10.287.1490">
    <property type="match status" value="2"/>
</dbReference>
<sequence>MIRPVCVLIHKYGSLSCINKLSISGVRSFSPLEKEVIEFGQPLTLIVGQNGTGKTTIIECLKYATTGDLPPNSKGGAFVHDPKIDENKEVKAQIKLGFKNNGGNQMVVTRSMQLLIKRTTSTFKTLEGQLVIMNQNEKTRISTKVSELDVQVPNYLGVSKAILEYVIFCHQEDSLWPLSEPSILKKRFDEIFEALKFTRALDNIKNIRKGLVNEIKLLEQSVQHLQSDKDKATKAESKKEELQSQIDDFKQEVEKLSEDIDDINSKIARLFKSNQEFQAVVAKLDNLEFSRQSYNNQIKRLEDHIEFLHDSDEILVERSSNFQKEIQKYESEIQRTEKENSKVFKQLDQARESYGDTIREEGELKGLEKIYEKNIKSRNELIQKNVKMVDIPPTDNITDDVVKKFSRTIEKLKKMKDHEVEECTYDYENKVKEFEKKIQKITNSISNEVNLKKYNSEDIEKIEEENHGITKKINNIQFDEASTEYEKTLLENMEAKLKKLKTDNSVESVVSKIKENESTLSKLEAEIDDINKQLTLSSKRADIYAKISLMKEDQKYKEKALESLLKKHGESFQKICGADLEVRSCNKLLSETLEAQEGTLKDLNKKKELIDKNFNEVESTLKYKTDSLASKKAKLISSERIVKQKLPEDVNISEYEEYLKDLEVEYKELMEDIGIAKSSKDLNVKAIDVAKTKHFCMMCARNFTVDELKSFVERVTGMISKLEDGNDSELIKLEQEISQARAISNDVVNYRDLNVEIPKLENELRDLRTQLESITKERETTNNDVQSNRKILLEMESLQQPMNDITRMSKDLENVKLQLNAKKQELNEFGNLGNEELSMMGNDELQALQFNKNSEFKKYRLMNKNLTEEKELSLKEMNNIENQIKDKRLFIINLEKSLIEKENLTKTLDSNNRKVKELENTIKKIGERLSELESFEVTTRGEYDSFKAKAMELLERLNVELAELTNVFDQLGNFNSAISKYAGEDKSRLEKVQKKVQEIDLEVSKLEASINEKNSIISDLRDKIANQDRVEKNIQDNLQLRDLNSKLSTLEIEIEELKDQNAEAKKQEYETKSKELQKQLAKIQSQYGGKLGEIRQMENQVQSIARELKEDYEGISESYHKEWVTLQTKTLIDDDLMKYGKALDSGIMKYHSMKMEEINKLIDELWHETYRGTDVDTIQIRSDVNLQSKGNRSYNYRVIMKKGEVELDMRGRCSAGQKVLASIIIRLALAECFGINCGMIALDEPTTNLDVENSEGLAQSLSRIIEMRQRQKNFQLIVITHDEKFLNHMNASKYTDHFFRVVRNEQQTSQIERVDITRIAEE</sequence>
<evidence type="ECO:0000256" key="1">
    <source>
        <dbReference type="ARBA" id="ARBA00001947"/>
    </source>
</evidence>
<keyword evidence="10" id="KW-0378">Hydrolase</keyword>
<dbReference type="FunFam" id="3.40.50.300:FF:001195">
    <property type="entry name" value="DNA repair protein rad50"/>
    <property type="match status" value="1"/>
</dbReference>
<dbReference type="GO" id="GO:0007004">
    <property type="term" value="P:telomere maintenance via telomerase"/>
    <property type="evidence" value="ECO:0007669"/>
    <property type="project" value="TreeGrafter"/>
</dbReference>
<dbReference type="InterPro" id="IPR004584">
    <property type="entry name" value="Rad50_eukaryotes"/>
</dbReference>
<evidence type="ECO:0000256" key="8">
    <source>
        <dbReference type="ARBA" id="ARBA00022741"/>
    </source>
</evidence>
<evidence type="ECO:0000256" key="18">
    <source>
        <dbReference type="ARBA" id="ARBA00049360"/>
    </source>
</evidence>
<evidence type="ECO:0000256" key="7">
    <source>
        <dbReference type="ARBA" id="ARBA00022723"/>
    </source>
</evidence>
<dbReference type="GO" id="GO:0046872">
    <property type="term" value="F:metal ion binding"/>
    <property type="evidence" value="ECO:0007669"/>
    <property type="project" value="UniProtKB-KW"/>
</dbReference>
<evidence type="ECO:0000256" key="9">
    <source>
        <dbReference type="ARBA" id="ARBA00022763"/>
    </source>
</evidence>
<dbReference type="Gene3D" id="3.40.50.300">
    <property type="entry name" value="P-loop containing nucleotide triphosphate hydrolases"/>
    <property type="match status" value="2"/>
</dbReference>
<dbReference type="Proteomes" id="UP001360560">
    <property type="component" value="Unassembled WGS sequence"/>
</dbReference>
<dbReference type="GO" id="GO:0003691">
    <property type="term" value="F:double-stranded telomeric DNA binding"/>
    <property type="evidence" value="ECO:0007669"/>
    <property type="project" value="TreeGrafter"/>
</dbReference>
<comment type="catalytic activity">
    <reaction evidence="18">
        <text>ATP + H2O = ADP + phosphate + H(+)</text>
        <dbReference type="Rhea" id="RHEA:13065"/>
        <dbReference type="ChEBI" id="CHEBI:15377"/>
        <dbReference type="ChEBI" id="CHEBI:15378"/>
        <dbReference type="ChEBI" id="CHEBI:30616"/>
        <dbReference type="ChEBI" id="CHEBI:43474"/>
        <dbReference type="ChEBI" id="CHEBI:456216"/>
    </reaction>
</comment>
<keyword evidence="8" id="KW-0547">Nucleotide-binding</keyword>
<evidence type="ECO:0000256" key="4">
    <source>
        <dbReference type="ARBA" id="ARBA00009439"/>
    </source>
</evidence>
<name>A0AAV5QV41_9ASCO</name>
<evidence type="ECO:0000256" key="12">
    <source>
        <dbReference type="ARBA" id="ARBA00022840"/>
    </source>
</evidence>
<keyword evidence="15" id="KW-0234">DNA repair</keyword>
<keyword evidence="14 19" id="KW-0175">Coiled coil</keyword>
<dbReference type="InterPro" id="IPR027417">
    <property type="entry name" value="P-loop_NTPase"/>
</dbReference>
<evidence type="ECO:0000256" key="19">
    <source>
        <dbReference type="SAM" id="Coils"/>
    </source>
</evidence>
<dbReference type="NCBIfam" id="TIGR00606">
    <property type="entry name" value="rad50"/>
    <property type="match status" value="1"/>
</dbReference>
<dbReference type="GeneID" id="90076035"/>
<evidence type="ECO:0000256" key="13">
    <source>
        <dbReference type="ARBA" id="ARBA00022842"/>
    </source>
</evidence>